<keyword evidence="8" id="KW-0539">Nucleus</keyword>
<feature type="compositionally biased region" description="Low complexity" evidence="11">
    <location>
        <begin position="103"/>
        <end position="120"/>
    </location>
</feature>
<dbReference type="EMBL" id="JANBQB010000196">
    <property type="protein sequence ID" value="KAJ1979886.1"/>
    <property type="molecule type" value="Genomic_DNA"/>
</dbReference>
<dbReference type="SUPFAM" id="SSF48371">
    <property type="entry name" value="ARM repeat"/>
    <property type="match status" value="2"/>
</dbReference>
<keyword evidence="5" id="KW-0347">Helicase</keyword>
<evidence type="ECO:0000256" key="2">
    <source>
        <dbReference type="ARBA" id="ARBA00022737"/>
    </source>
</evidence>
<dbReference type="PROSITE" id="PS51194">
    <property type="entry name" value="HELICASE_CTER"/>
    <property type="match status" value="1"/>
</dbReference>
<feature type="region of interest" description="Disordered" evidence="11">
    <location>
        <begin position="88"/>
        <end position="121"/>
    </location>
</feature>
<dbReference type="Pfam" id="PF00271">
    <property type="entry name" value="Helicase_C"/>
    <property type="match status" value="1"/>
</dbReference>
<feature type="region of interest" description="Disordered" evidence="11">
    <location>
        <begin position="362"/>
        <end position="414"/>
    </location>
</feature>
<dbReference type="Gene3D" id="1.25.10.10">
    <property type="entry name" value="Leucine-rich Repeat Variant"/>
    <property type="match status" value="3"/>
</dbReference>
<name>A0A9W8B3P9_9FUNG</name>
<sequence>MASRLDRLILLLDTGSTQTVRATAAQQIGDIQKTHPHELANLLGRVCRYLRSKQWETRAAAGMALEAIAKHVPTWTPNLEANGADGDAKAIGAHPTTTDMDAISSITTGSPGTSRSPSPTLTAHDDTAWSFARIDLPTILAHGQTLLSSAGKEFDLDLSDLDPVERMRLQRQRLAQSLGMGMQFAAGDLVDDADLHLTTSAVNRPPTAPQPPPPTIPVATLGAAQTAAASNIPHTGHGADGAAPVPTPAGPRPRGRPRKNPLPPPQPAIPSPAAAAVQASLAHVDMSGLSARERNRLKRKAKREGKMGVTATGGSSATSTSSAMTPNHPDAAGYSHEKVRVIESQAGHTGVAVPVSRISSSNSMVGTRGGSVPPGLSVSTQDAQAEASTGPTTPTAGSDMPLAQDAPSIAPTAGGNTTASLPFAVSVDHWPFTRVVDQLCLDLFDADWEIRHGAGIGLKAILRHHGQGAARKVGCKLAENDERHQRYLLDLSVRLVCVLALDRFCDFVSDQVVTPVRETCSQTLGTVSQFLAPAGVLQVMEALLQLVHQPWTQPQPSPLHQQWAMTTPAYPSRGTPPAHPIWDVRYAGLLGLKYLVAVRQDMAEQMLSQTVGAVHIGLQDDDDDVRAVSASTLIPLVDVLVTRLPDEIPRICHVLWTGLAQLKDDLTPSIASVMELVSKLYRYEQVCTMMKQSTKATESLVVKQEEPTAIAGIGSAGLDQLVPRLYPFFRHTMTSVRLAVLDTLLTFVRLLPNDPWVDQQWQMVDDRCLRLLYQNLLLESHPRILNLSAEVWCALVWRLVRSHSKLSSAVSPTLPLVALVSPHLTAWFSWLATPIGVPLQVQGMYSAPAFSHFQPATAMAMDNGESLTGYQVHPVDSAMVQQDMGLLTHEVVYRNRVAACRALGQVMGALTFLQAQAHGWIASVSSDPNSQGVKAETALLSSAAPLADSTAMDQVWVACLDSLLVSSQAFHQWAAATVIEEWAATYTLTRALTAPQVAWSPPSTQGGLPISLVSLSSLAASFHTALLQQLQATTAGPTSGSNLPYTELQPSLRTIYQACGALLHEFTTTGRVPSTQIPTLPPLFAASTPGGAPMPQGTLFTAELGGQVATVIYTQLYSLIPGAVQTKAALSALEDRRNQVLVAVDQYHTTLSQLQVRTHGAKAGAVVMLGKLPSKLNAVIRSLMNAIKSEAIADLQLRSALSVSRLCALLLASATSPDPQANGGHLNNGNGAASTSPTAPVSVAPVDKLVKNLCTFVCSDPNITPVLQTQSQQLGVWSLQPYHDPTNSQTQPLATATYCQSTTQAVMATLEHMKLGLAPYYPKLSQSLGMVSTVSTTAAKQEPQSEVTCQGHAVTKDLPSELGVVVAPLFGNLGAALASHQGTSKHAPKSSTSSGGAAGSNGDDKSAGRGRGRGRSRGRGRGRGRGGSTKSTTDSIPDPPVQPATESPAVGGSPSNGNGSPGEGHGSLHKPTPTVRGAVMALHSLATLFGPHLFAKLPRLWHHIARPLDGIEANSDGKDATLTVHGNKGHIEDSPSGVVEQLNAQLVISTPTPAISLPSPLGQDIISAMHIIRVLIQALDPFLRDTVLSLLRPVVTVLQCEYAVLRMTAAQCLAALAEVLVNPVLTATVRWIVPSLGDMKHLTRRQGAAEAIYQLVMRLDYRILPFVIFLVVPVLGRMSDPDDQVRMACTNSFAHLIKLVPLEAGIPDPPEMAADLLAHREHERQFLAQLMDSSQLESFRIPVSIKVDLRKYQQEGVNWLAFLNRYHLHGILCDDMGLGKTLQSICILASDHFHRAEKYRQTRGADCCPLPSLVVCPPTLIGHWQQEIVTYVDTLRPLVYAGPPNDRRKLKAVFSQYDVVIMSYDVLRNDLEDLHSLQWNYCILDEGHVIKNTKTKITKAVKSVQALHRLILSGTPVQNNVLELWSLFDFLMPGFLGTERMFNERYGKPILASRDGKSSSRDQEQGALALEALHKQVLPFLLRRMKEDVLHDLPPKIIQDYYCELSDLQRQLYESFANSKTTQTIRRSLETGESYSEMDEDQPTTSHHREVVAGAESSTTGPVEKKRNQTHIFQALQYLRKLVNHPLLVLNSKQSQHNALIAKYAPNPQALRELSHAPKLLALRQLLTDCGIGVTAEPTTSSSSSSAGAAAASATSMGAVSQHRALIFCQLKTMLDIVENDLLRTHMPTVTYMRLDGSVDAQRRQDVVQKFNQDPSIDVLLLTTHVGGLGLNLTGADTVIFIEHDWNPMKDLQAMDRAHRLGQKRVVNVYRLITRGTLEEKIMGLQKFKLNVANSIINQQNAGLQSMNTDQLLDLFNVSSTPTSGPNPRGGSDGGSASKQQDARKKGSSAKAVLENLDDLWDDKQYNEEYNLDSFIQSLK</sequence>
<feature type="compositionally biased region" description="Low complexity" evidence="11">
    <location>
        <begin position="307"/>
        <end position="325"/>
    </location>
</feature>
<reference evidence="14" key="1">
    <citation type="submission" date="2022-07" db="EMBL/GenBank/DDBJ databases">
        <title>Phylogenomic reconstructions and comparative analyses of Kickxellomycotina fungi.</title>
        <authorList>
            <person name="Reynolds N.K."/>
            <person name="Stajich J.E."/>
            <person name="Barry K."/>
            <person name="Grigoriev I.V."/>
            <person name="Crous P."/>
            <person name="Smith M.E."/>
        </authorList>
    </citation>
    <scope>NUCLEOTIDE SEQUENCE</scope>
    <source>
        <strain evidence="14">RSA 567</strain>
    </source>
</reference>
<comment type="caution">
    <text evidence="14">The sequence shown here is derived from an EMBL/GenBank/DDBJ whole genome shotgun (WGS) entry which is preliminary data.</text>
</comment>
<dbReference type="InterPro" id="IPR016024">
    <property type="entry name" value="ARM-type_fold"/>
</dbReference>
<dbReference type="CDD" id="cd17999">
    <property type="entry name" value="DEXHc_Mot1"/>
    <property type="match status" value="1"/>
</dbReference>
<proteinExistence type="predicted"/>
<dbReference type="GO" id="GO:0004386">
    <property type="term" value="F:helicase activity"/>
    <property type="evidence" value="ECO:0007669"/>
    <property type="project" value="UniProtKB-KW"/>
</dbReference>
<dbReference type="InterPro" id="IPR000330">
    <property type="entry name" value="SNF2_N"/>
</dbReference>
<dbReference type="InterPro" id="IPR044078">
    <property type="entry name" value="Mot1_ATP-bd"/>
</dbReference>
<keyword evidence="6" id="KW-0067">ATP-binding</keyword>
<dbReference type="OrthoDB" id="10252227at2759"/>
<dbReference type="CDD" id="cd18793">
    <property type="entry name" value="SF2_C_SNF"/>
    <property type="match status" value="1"/>
</dbReference>
<dbReference type="GO" id="GO:0003677">
    <property type="term" value="F:DNA binding"/>
    <property type="evidence" value="ECO:0007669"/>
    <property type="project" value="UniProtKB-KW"/>
</dbReference>
<feature type="domain" description="Helicase C-terminal" evidence="13">
    <location>
        <begin position="2153"/>
        <end position="2308"/>
    </location>
</feature>
<gene>
    <name evidence="14" type="primary">MOT1_1</name>
    <name evidence="14" type="ORF">H4R34_002663</name>
</gene>
<dbReference type="InterPro" id="IPR022707">
    <property type="entry name" value="Mot1_central_dom"/>
</dbReference>
<keyword evidence="4" id="KW-0378">Hydrolase</keyword>
<dbReference type="Pfam" id="PF12054">
    <property type="entry name" value="DUF3535"/>
    <property type="match status" value="2"/>
</dbReference>
<dbReference type="Proteomes" id="UP001151582">
    <property type="component" value="Unassembled WGS sequence"/>
</dbReference>
<feature type="region of interest" description="Disordered" evidence="11">
    <location>
        <begin position="2024"/>
        <end position="2066"/>
    </location>
</feature>
<evidence type="ECO:0000259" key="13">
    <source>
        <dbReference type="PROSITE" id="PS51194"/>
    </source>
</evidence>
<evidence type="ECO:0000256" key="9">
    <source>
        <dbReference type="ARBA" id="ARBA00073046"/>
    </source>
</evidence>
<evidence type="ECO:0000313" key="15">
    <source>
        <dbReference type="Proteomes" id="UP001151582"/>
    </source>
</evidence>
<evidence type="ECO:0000259" key="12">
    <source>
        <dbReference type="PROSITE" id="PS51192"/>
    </source>
</evidence>
<feature type="domain" description="Helicase ATP-binding" evidence="12">
    <location>
        <begin position="1761"/>
        <end position="1934"/>
    </location>
</feature>
<dbReference type="Gene3D" id="3.40.50.10810">
    <property type="entry name" value="Tandem AAA-ATPase domain"/>
    <property type="match status" value="1"/>
</dbReference>
<dbReference type="InterPro" id="IPR014001">
    <property type="entry name" value="Helicase_ATP-bd"/>
</dbReference>
<dbReference type="SMART" id="SM00490">
    <property type="entry name" value="HELICc"/>
    <property type="match status" value="1"/>
</dbReference>
<feature type="region of interest" description="Disordered" evidence="11">
    <location>
        <begin position="1381"/>
        <end position="1473"/>
    </location>
</feature>
<dbReference type="InterPro" id="IPR049730">
    <property type="entry name" value="SNF2/RAD54-like_C"/>
</dbReference>
<dbReference type="Pfam" id="PF00176">
    <property type="entry name" value="SNF2-rel_dom"/>
    <property type="match status" value="1"/>
</dbReference>
<dbReference type="GO" id="GO:0017025">
    <property type="term" value="F:TBP-class protein binding"/>
    <property type="evidence" value="ECO:0007669"/>
    <property type="project" value="InterPro"/>
</dbReference>
<dbReference type="GO" id="GO:0005524">
    <property type="term" value="F:ATP binding"/>
    <property type="evidence" value="ECO:0007669"/>
    <property type="project" value="UniProtKB-KW"/>
</dbReference>
<feature type="compositionally biased region" description="Polar residues" evidence="11">
    <location>
        <begin position="377"/>
        <end position="396"/>
    </location>
</feature>
<evidence type="ECO:0000256" key="4">
    <source>
        <dbReference type="ARBA" id="ARBA00022801"/>
    </source>
</evidence>
<dbReference type="GO" id="GO:0005634">
    <property type="term" value="C:nucleus"/>
    <property type="evidence" value="ECO:0007669"/>
    <property type="project" value="UniProtKB-SubCell"/>
</dbReference>
<comment type="subcellular location">
    <subcellularLocation>
        <location evidence="1">Nucleus</location>
    </subcellularLocation>
</comment>
<evidence type="ECO:0000256" key="1">
    <source>
        <dbReference type="ARBA" id="ARBA00004123"/>
    </source>
</evidence>
<feature type="compositionally biased region" description="Polar residues" evidence="11">
    <location>
        <begin position="2317"/>
        <end position="2326"/>
    </location>
</feature>
<feature type="compositionally biased region" description="Polar residues" evidence="11">
    <location>
        <begin position="2024"/>
        <end position="2034"/>
    </location>
</feature>
<dbReference type="SUPFAM" id="SSF52540">
    <property type="entry name" value="P-loop containing nucleoside triphosphate hydrolases"/>
    <property type="match status" value="2"/>
</dbReference>
<dbReference type="Gene3D" id="3.40.50.300">
    <property type="entry name" value="P-loop containing nucleotide triphosphate hydrolases"/>
    <property type="match status" value="1"/>
</dbReference>
<keyword evidence="3" id="KW-0547">Nucleotide-binding</keyword>
<dbReference type="FunFam" id="3.40.50.10810:FF:000009">
    <property type="entry name" value="B-TFIID TATA-box-binding protein-associated factor 1"/>
    <property type="match status" value="1"/>
</dbReference>
<dbReference type="InterPro" id="IPR044972">
    <property type="entry name" value="Mot1"/>
</dbReference>
<evidence type="ECO:0000256" key="5">
    <source>
        <dbReference type="ARBA" id="ARBA00022806"/>
    </source>
</evidence>
<dbReference type="InterPro" id="IPR011989">
    <property type="entry name" value="ARM-like"/>
</dbReference>
<dbReference type="PANTHER" id="PTHR36498">
    <property type="entry name" value="TATA-BINDING PROTEIN-ASSOCIATED FACTOR 172"/>
    <property type="match status" value="1"/>
</dbReference>
<feature type="compositionally biased region" description="Low complexity" evidence="11">
    <location>
        <begin position="271"/>
        <end position="282"/>
    </location>
</feature>
<evidence type="ECO:0000256" key="3">
    <source>
        <dbReference type="ARBA" id="ARBA00022741"/>
    </source>
</evidence>
<dbReference type="InterPro" id="IPR027417">
    <property type="entry name" value="P-loop_NTPase"/>
</dbReference>
<organism evidence="14 15">
    <name type="scientific">Dimargaris verticillata</name>
    <dbReference type="NCBI Taxonomy" id="2761393"/>
    <lineage>
        <taxon>Eukaryota</taxon>
        <taxon>Fungi</taxon>
        <taxon>Fungi incertae sedis</taxon>
        <taxon>Zoopagomycota</taxon>
        <taxon>Kickxellomycotina</taxon>
        <taxon>Dimargaritomycetes</taxon>
        <taxon>Dimargaritales</taxon>
        <taxon>Dimargaritaceae</taxon>
        <taxon>Dimargaris</taxon>
    </lineage>
</organism>
<accession>A0A9W8B3P9</accession>
<evidence type="ECO:0000313" key="14">
    <source>
        <dbReference type="EMBL" id="KAJ1979886.1"/>
    </source>
</evidence>
<dbReference type="SMART" id="SM00487">
    <property type="entry name" value="DEXDc"/>
    <property type="match status" value="1"/>
</dbReference>
<dbReference type="InterPro" id="IPR038718">
    <property type="entry name" value="SNF2-like_sf"/>
</dbReference>
<protein>
    <recommendedName>
        <fullName evidence="9">TATA-binding protein-associated factor mot1</fullName>
    </recommendedName>
    <alternativeName>
        <fullName evidence="10">Modifier of transcription 1</fullName>
    </alternativeName>
</protein>
<evidence type="ECO:0000256" key="7">
    <source>
        <dbReference type="ARBA" id="ARBA00023125"/>
    </source>
</evidence>
<feature type="compositionally biased region" description="Basic residues" evidence="11">
    <location>
        <begin position="1408"/>
        <end position="1424"/>
    </location>
</feature>
<feature type="compositionally biased region" description="Low complexity" evidence="11">
    <location>
        <begin position="1221"/>
        <end position="1233"/>
    </location>
</feature>
<feature type="region of interest" description="Disordered" evidence="11">
    <location>
        <begin position="2317"/>
        <end position="2350"/>
    </location>
</feature>
<dbReference type="FunFam" id="3.40.50.300:FF:000428">
    <property type="entry name" value="TATA-binding protein-associated factor 172"/>
    <property type="match status" value="1"/>
</dbReference>
<evidence type="ECO:0000256" key="6">
    <source>
        <dbReference type="ARBA" id="ARBA00022840"/>
    </source>
</evidence>
<dbReference type="GO" id="GO:0016887">
    <property type="term" value="F:ATP hydrolysis activity"/>
    <property type="evidence" value="ECO:0007669"/>
    <property type="project" value="InterPro"/>
</dbReference>
<dbReference type="PROSITE" id="PS51192">
    <property type="entry name" value="HELICASE_ATP_BIND_1"/>
    <property type="match status" value="1"/>
</dbReference>
<keyword evidence="15" id="KW-1185">Reference proteome</keyword>
<evidence type="ECO:0000256" key="11">
    <source>
        <dbReference type="SAM" id="MobiDB-lite"/>
    </source>
</evidence>
<keyword evidence="7" id="KW-0238">DNA-binding</keyword>
<feature type="region of interest" description="Disordered" evidence="11">
    <location>
        <begin position="1218"/>
        <end position="1238"/>
    </location>
</feature>
<dbReference type="PANTHER" id="PTHR36498:SF1">
    <property type="entry name" value="TATA-BINDING PROTEIN-ASSOCIATED FACTOR 172"/>
    <property type="match status" value="1"/>
</dbReference>
<evidence type="ECO:0000256" key="8">
    <source>
        <dbReference type="ARBA" id="ARBA00023242"/>
    </source>
</evidence>
<feature type="compositionally biased region" description="Pro residues" evidence="11">
    <location>
        <begin position="260"/>
        <end position="270"/>
    </location>
</feature>
<evidence type="ECO:0000256" key="10">
    <source>
        <dbReference type="ARBA" id="ARBA00081329"/>
    </source>
</evidence>
<keyword evidence="2" id="KW-0677">Repeat</keyword>
<feature type="region of interest" description="Disordered" evidence="11">
    <location>
        <begin position="231"/>
        <end position="327"/>
    </location>
</feature>
<dbReference type="InterPro" id="IPR001650">
    <property type="entry name" value="Helicase_C-like"/>
</dbReference>